<proteinExistence type="predicted"/>
<protein>
    <submittedName>
        <fullName evidence="1">Uncharacterized protein</fullName>
    </submittedName>
</protein>
<dbReference type="EMBL" id="LR797483">
    <property type="protein sequence ID" value="CAB4219583.1"/>
    <property type="molecule type" value="Genomic_DNA"/>
</dbReference>
<evidence type="ECO:0000313" key="1">
    <source>
        <dbReference type="EMBL" id="CAB4147544.1"/>
    </source>
</evidence>
<gene>
    <name evidence="2" type="ORF">UFOVP1017_33</name>
    <name evidence="3" type="ORF">UFOVP1168_33</name>
    <name evidence="4" type="ORF">UFOVP1617_20</name>
    <name evidence="1" type="ORF">UFOVP511_33</name>
</gene>
<dbReference type="EMBL" id="LR797116">
    <property type="protein sequence ID" value="CAB4187944.1"/>
    <property type="molecule type" value="Genomic_DNA"/>
</dbReference>
<organism evidence="1">
    <name type="scientific">uncultured Caudovirales phage</name>
    <dbReference type="NCBI Taxonomy" id="2100421"/>
    <lineage>
        <taxon>Viruses</taxon>
        <taxon>Duplodnaviria</taxon>
        <taxon>Heunggongvirae</taxon>
        <taxon>Uroviricota</taxon>
        <taxon>Caudoviricetes</taxon>
        <taxon>Peduoviridae</taxon>
        <taxon>Maltschvirus</taxon>
        <taxon>Maltschvirus maltsch</taxon>
    </lineage>
</organism>
<dbReference type="EMBL" id="LR796490">
    <property type="protein sequence ID" value="CAB4147544.1"/>
    <property type="molecule type" value="Genomic_DNA"/>
</dbReference>
<evidence type="ECO:0000313" key="3">
    <source>
        <dbReference type="EMBL" id="CAB4187944.1"/>
    </source>
</evidence>
<accession>A0A6J5ML38</accession>
<dbReference type="EMBL" id="LR796968">
    <property type="protein sequence ID" value="CAB4178526.1"/>
    <property type="molecule type" value="Genomic_DNA"/>
</dbReference>
<sequence length="72" mass="8020">MNCYRLASTNLIHTPGFLVWLQNEYRAADRRLAVRCMDAGWPTVPADVRLGLLDGSIPYTVDGTTVLVEVAR</sequence>
<evidence type="ECO:0000313" key="4">
    <source>
        <dbReference type="EMBL" id="CAB4219583.1"/>
    </source>
</evidence>
<evidence type="ECO:0000313" key="2">
    <source>
        <dbReference type="EMBL" id="CAB4178526.1"/>
    </source>
</evidence>
<reference evidence="1" key="1">
    <citation type="submission" date="2020-04" db="EMBL/GenBank/DDBJ databases">
        <authorList>
            <person name="Chiriac C."/>
            <person name="Salcher M."/>
            <person name="Ghai R."/>
            <person name="Kavagutti S V."/>
        </authorList>
    </citation>
    <scope>NUCLEOTIDE SEQUENCE</scope>
</reference>
<name>A0A6J5ML38_9CAUD</name>